<dbReference type="GO" id="GO:0005829">
    <property type="term" value="C:cytosol"/>
    <property type="evidence" value="ECO:0007669"/>
    <property type="project" value="TreeGrafter"/>
</dbReference>
<evidence type="ECO:0000259" key="5">
    <source>
        <dbReference type="PROSITE" id="PS50931"/>
    </source>
</evidence>
<dbReference type="SUPFAM" id="SSF53850">
    <property type="entry name" value="Periplasmic binding protein-like II"/>
    <property type="match status" value="1"/>
</dbReference>
<protein>
    <submittedName>
        <fullName evidence="6">LysR family transcriptional regulator</fullName>
    </submittedName>
</protein>
<dbReference type="Proteomes" id="UP000283880">
    <property type="component" value="Unassembled WGS sequence"/>
</dbReference>
<dbReference type="InterPro" id="IPR005119">
    <property type="entry name" value="LysR_subst-bd"/>
</dbReference>
<evidence type="ECO:0000313" key="7">
    <source>
        <dbReference type="Proteomes" id="UP000283880"/>
    </source>
</evidence>
<dbReference type="Pfam" id="PF03466">
    <property type="entry name" value="LysR_substrate"/>
    <property type="match status" value="1"/>
</dbReference>
<evidence type="ECO:0000313" key="6">
    <source>
        <dbReference type="EMBL" id="RGX26642.1"/>
    </source>
</evidence>
<dbReference type="CDD" id="cd05466">
    <property type="entry name" value="PBP2_LTTR_substrate"/>
    <property type="match status" value="1"/>
</dbReference>
<dbReference type="Gene3D" id="1.10.10.10">
    <property type="entry name" value="Winged helix-like DNA-binding domain superfamily/Winged helix DNA-binding domain"/>
    <property type="match status" value="1"/>
</dbReference>
<dbReference type="Gene3D" id="3.40.190.290">
    <property type="match status" value="1"/>
</dbReference>
<dbReference type="SUPFAM" id="SSF46785">
    <property type="entry name" value="Winged helix' DNA-binding domain"/>
    <property type="match status" value="1"/>
</dbReference>
<dbReference type="PANTHER" id="PTHR30419:SF8">
    <property type="entry name" value="NITROGEN ASSIMILATION TRANSCRIPTIONAL ACTIVATOR-RELATED"/>
    <property type="match status" value="1"/>
</dbReference>
<dbReference type="RefSeq" id="WP_007717826.1">
    <property type="nucleotide sequence ID" value="NZ_JAWRJJ010000230.1"/>
</dbReference>
<dbReference type="GO" id="GO:0003700">
    <property type="term" value="F:DNA-binding transcription factor activity"/>
    <property type="evidence" value="ECO:0007669"/>
    <property type="project" value="InterPro"/>
</dbReference>
<dbReference type="PANTHER" id="PTHR30419">
    <property type="entry name" value="HTH-TYPE TRANSCRIPTIONAL REGULATOR YBHD"/>
    <property type="match status" value="1"/>
</dbReference>
<gene>
    <name evidence="6" type="ORF">DWV29_18885</name>
</gene>
<name>A0A413FBP9_9FIRM</name>
<keyword evidence="4" id="KW-0804">Transcription</keyword>
<keyword evidence="3" id="KW-0238">DNA-binding</keyword>
<dbReference type="InterPro" id="IPR000847">
    <property type="entry name" value="LysR_HTH_N"/>
</dbReference>
<evidence type="ECO:0000256" key="2">
    <source>
        <dbReference type="ARBA" id="ARBA00023015"/>
    </source>
</evidence>
<organism evidence="6 7">
    <name type="scientific">Enterocloster asparagiformis</name>
    <dbReference type="NCBI Taxonomy" id="333367"/>
    <lineage>
        <taxon>Bacteria</taxon>
        <taxon>Bacillati</taxon>
        <taxon>Bacillota</taxon>
        <taxon>Clostridia</taxon>
        <taxon>Lachnospirales</taxon>
        <taxon>Lachnospiraceae</taxon>
        <taxon>Enterocloster</taxon>
    </lineage>
</organism>
<evidence type="ECO:0000256" key="4">
    <source>
        <dbReference type="ARBA" id="ARBA00023163"/>
    </source>
</evidence>
<dbReference type="PRINTS" id="PR00039">
    <property type="entry name" value="HTHLYSR"/>
</dbReference>
<dbReference type="InterPro" id="IPR050950">
    <property type="entry name" value="HTH-type_LysR_regulators"/>
</dbReference>
<reference evidence="6 7" key="1">
    <citation type="submission" date="2018-08" db="EMBL/GenBank/DDBJ databases">
        <title>A genome reference for cultivated species of the human gut microbiota.</title>
        <authorList>
            <person name="Zou Y."/>
            <person name="Xue W."/>
            <person name="Luo G."/>
        </authorList>
    </citation>
    <scope>NUCLEOTIDE SEQUENCE [LARGE SCALE GENOMIC DNA]</scope>
    <source>
        <strain evidence="6 7">AF04-15</strain>
    </source>
</reference>
<dbReference type="GO" id="GO:0003677">
    <property type="term" value="F:DNA binding"/>
    <property type="evidence" value="ECO:0007669"/>
    <property type="project" value="UniProtKB-KW"/>
</dbReference>
<feature type="domain" description="HTH lysR-type" evidence="5">
    <location>
        <begin position="2"/>
        <end position="59"/>
    </location>
</feature>
<dbReference type="AlphaFoldDB" id="A0A413FBP9"/>
<sequence>MVEIKELTYILAIAREGSISRAAEKLYMSQPNLSQFLKNFEASIGTVLFYRTPLGVHPTYAGELFLEKIKEIDRSYQAAMRELKQMRMLELGVIRFGIPAAKSVLFLGDILNSFHRNFPQITVSITEANSRLLEEMIISQQLDAALISTPLNNESIIHHPITSEELFLAVSPNHPLLKLAQGEGDGNGRRWIAPEQLSGLDFIVSEPGTKIRKITDRLFDSYRIRTRTLYSVSNVNVALEMVQSGLGITFVSALRVPHPSDLIYLSLGESGICRDVVMVYSAGSCHLKTVEAFASQVYTTVRDRFPL</sequence>
<keyword evidence="2" id="KW-0805">Transcription regulation</keyword>
<accession>A0A413FBP9</accession>
<dbReference type="InterPro" id="IPR036390">
    <property type="entry name" value="WH_DNA-bd_sf"/>
</dbReference>
<proteinExistence type="inferred from homology"/>
<evidence type="ECO:0000256" key="1">
    <source>
        <dbReference type="ARBA" id="ARBA00009437"/>
    </source>
</evidence>
<dbReference type="InterPro" id="IPR036388">
    <property type="entry name" value="WH-like_DNA-bd_sf"/>
</dbReference>
<dbReference type="Pfam" id="PF00126">
    <property type="entry name" value="HTH_1"/>
    <property type="match status" value="1"/>
</dbReference>
<dbReference type="OrthoDB" id="119203at2"/>
<comment type="caution">
    <text evidence="6">The sequence shown here is derived from an EMBL/GenBank/DDBJ whole genome shotgun (WGS) entry which is preliminary data.</text>
</comment>
<evidence type="ECO:0000256" key="3">
    <source>
        <dbReference type="ARBA" id="ARBA00023125"/>
    </source>
</evidence>
<dbReference type="PROSITE" id="PS50931">
    <property type="entry name" value="HTH_LYSR"/>
    <property type="match status" value="1"/>
</dbReference>
<comment type="similarity">
    <text evidence="1">Belongs to the LysR transcriptional regulatory family.</text>
</comment>
<dbReference type="EMBL" id="QSBM01000015">
    <property type="protein sequence ID" value="RGX26642.1"/>
    <property type="molecule type" value="Genomic_DNA"/>
</dbReference>